<keyword evidence="5 14" id="KW-0808">Transferase</keyword>
<evidence type="ECO:0000256" key="10">
    <source>
        <dbReference type="ARBA" id="ARBA00030253"/>
    </source>
</evidence>
<evidence type="ECO:0000256" key="12">
    <source>
        <dbReference type="ARBA" id="ARBA00042475"/>
    </source>
</evidence>
<evidence type="ECO:0000256" key="6">
    <source>
        <dbReference type="ARBA" id="ARBA00022692"/>
    </source>
</evidence>
<dbReference type="RefSeq" id="WP_233051723.1">
    <property type="nucleotide sequence ID" value="NZ_JAIMJA010000004.1"/>
</dbReference>
<keyword evidence="4 14" id="KW-1003">Cell membrane</keyword>
<dbReference type="NCBIfam" id="NF003349">
    <property type="entry name" value="PRK04375.1-2"/>
    <property type="match status" value="1"/>
</dbReference>
<dbReference type="InterPro" id="IPR000537">
    <property type="entry name" value="UbiA_prenyltransferase"/>
</dbReference>
<dbReference type="InterPro" id="IPR030470">
    <property type="entry name" value="UbiA_prenylTrfase_CS"/>
</dbReference>
<evidence type="ECO:0000313" key="16">
    <source>
        <dbReference type="Proteomes" id="UP001201273"/>
    </source>
</evidence>
<comment type="pathway">
    <text evidence="2 14">Porphyrin-containing compound metabolism; heme O biosynthesis; heme O from protoheme: step 1/1.</text>
</comment>
<dbReference type="PROSITE" id="PS00943">
    <property type="entry name" value="UBIA"/>
    <property type="match status" value="1"/>
</dbReference>
<feature type="transmembrane region" description="Helical" evidence="14">
    <location>
        <begin position="30"/>
        <end position="50"/>
    </location>
</feature>
<dbReference type="NCBIfam" id="TIGR01473">
    <property type="entry name" value="cyoE_ctaB"/>
    <property type="match status" value="1"/>
</dbReference>
<feature type="transmembrane region" description="Helical" evidence="14">
    <location>
        <begin position="282"/>
        <end position="300"/>
    </location>
</feature>
<comment type="miscellaneous">
    <text evidence="14">Carbon 2 of the heme B porphyrin ring is defined according to the Fischer nomenclature.</text>
</comment>
<keyword evidence="16" id="KW-1185">Reference proteome</keyword>
<comment type="function">
    <text evidence="14">Converts heme B (protoheme IX) to heme O by substitution of the vinyl group on carbon 2 of heme B porphyrin ring with a hydroxyethyl farnesyl side group.</text>
</comment>
<dbReference type="CDD" id="cd13957">
    <property type="entry name" value="PT_UbiA_Cox10"/>
    <property type="match status" value="1"/>
</dbReference>
<dbReference type="EC" id="2.5.1.141" evidence="3 14"/>
<evidence type="ECO:0000256" key="2">
    <source>
        <dbReference type="ARBA" id="ARBA00004919"/>
    </source>
</evidence>
<name>A0ABS8W595_9GAMM</name>
<dbReference type="InterPro" id="IPR044878">
    <property type="entry name" value="UbiA_sf"/>
</dbReference>
<comment type="catalytic activity">
    <reaction evidence="13 14">
        <text>heme b + (2E,6E)-farnesyl diphosphate + H2O = Fe(II)-heme o + diphosphate</text>
        <dbReference type="Rhea" id="RHEA:28070"/>
        <dbReference type="ChEBI" id="CHEBI:15377"/>
        <dbReference type="ChEBI" id="CHEBI:33019"/>
        <dbReference type="ChEBI" id="CHEBI:60344"/>
        <dbReference type="ChEBI" id="CHEBI:60530"/>
        <dbReference type="ChEBI" id="CHEBI:175763"/>
        <dbReference type="EC" id="2.5.1.141"/>
    </reaction>
</comment>
<evidence type="ECO:0000256" key="13">
    <source>
        <dbReference type="ARBA" id="ARBA00047690"/>
    </source>
</evidence>
<dbReference type="HAMAP" id="MF_00154">
    <property type="entry name" value="CyoE_CtaB"/>
    <property type="match status" value="1"/>
</dbReference>
<keyword evidence="6 14" id="KW-0812">Transmembrane</keyword>
<keyword evidence="9 14" id="KW-0472">Membrane</keyword>
<dbReference type="PANTHER" id="PTHR43448:SF7">
    <property type="entry name" value="4-HYDROXYBENZOATE SOLANESYLTRANSFERASE"/>
    <property type="match status" value="1"/>
</dbReference>
<comment type="subcellular location">
    <subcellularLocation>
        <location evidence="1 14">Cell membrane</location>
        <topology evidence="1 14">Multi-pass membrane protein</topology>
    </subcellularLocation>
</comment>
<evidence type="ECO:0000256" key="1">
    <source>
        <dbReference type="ARBA" id="ARBA00004651"/>
    </source>
</evidence>
<dbReference type="Pfam" id="PF01040">
    <property type="entry name" value="UbiA"/>
    <property type="match status" value="1"/>
</dbReference>
<dbReference type="EMBL" id="JAIMJA010000004">
    <property type="protein sequence ID" value="MCE2594142.1"/>
    <property type="molecule type" value="Genomic_DNA"/>
</dbReference>
<feature type="transmembrane region" description="Helical" evidence="14">
    <location>
        <begin position="220"/>
        <end position="238"/>
    </location>
</feature>
<feature type="transmembrane region" description="Helical" evidence="14">
    <location>
        <begin position="56"/>
        <end position="76"/>
    </location>
</feature>
<dbReference type="Proteomes" id="UP001201273">
    <property type="component" value="Unassembled WGS sequence"/>
</dbReference>
<sequence>MAKLLSVSDALGSPAFSTWRSYYQLTKPKVIYLLMLTALVGMCLAVESWLPPLQATFSLLGIGLVCASAAAINQILDRNIDDKMARTQGRPLPKGRVSVRNASVFAGVLALVGFVMLLLAANLLTAILTFASMLGYAVVYTLFLKRATPQNIVIGGLAGAMPPLLGWTAMTGQLDGNALLLVMIIFTWTPPHFWALAIHRRDDYAKANIPMLPVTHGIEFTKTCVLLYTLLLCAVALLPCLTGLSSWLYGVVVMGLNLRFMQHAWRLKFKPQPNSAINTFKFSIVHLMILFLALLLDHWLL</sequence>
<feature type="transmembrane region" description="Helical" evidence="14">
    <location>
        <begin position="123"/>
        <end position="144"/>
    </location>
</feature>
<evidence type="ECO:0000256" key="14">
    <source>
        <dbReference type="HAMAP-Rule" id="MF_00154"/>
    </source>
</evidence>
<keyword evidence="7 14" id="KW-1133">Transmembrane helix</keyword>
<evidence type="ECO:0000256" key="7">
    <source>
        <dbReference type="ARBA" id="ARBA00022989"/>
    </source>
</evidence>
<dbReference type="PANTHER" id="PTHR43448">
    <property type="entry name" value="PROTOHEME IX FARNESYLTRANSFERASE, MITOCHONDRIAL"/>
    <property type="match status" value="1"/>
</dbReference>
<reference evidence="15 16" key="1">
    <citation type="journal article" date="2022" name="Environ. Microbiol. Rep.">
        <title>Eco-phylogenetic analyses reveal divergent evolution of vitamin B12 metabolism in the marine bacterial family 'Psychromonadaceae'.</title>
        <authorList>
            <person name="Jin X."/>
            <person name="Yang Y."/>
            <person name="Cao H."/>
            <person name="Gao B."/>
            <person name="Zhao Z."/>
        </authorList>
    </citation>
    <scope>NUCLEOTIDE SEQUENCE [LARGE SCALE GENOMIC DNA]</scope>
    <source>
        <strain evidence="15 16">MKS20</strain>
    </source>
</reference>
<evidence type="ECO:0000313" key="15">
    <source>
        <dbReference type="EMBL" id="MCE2594142.1"/>
    </source>
</evidence>
<evidence type="ECO:0000256" key="8">
    <source>
        <dbReference type="ARBA" id="ARBA00023133"/>
    </source>
</evidence>
<evidence type="ECO:0000256" key="4">
    <source>
        <dbReference type="ARBA" id="ARBA00022475"/>
    </source>
</evidence>
<gene>
    <name evidence="14 15" type="primary">cyoE</name>
    <name evidence="15" type="ORF">K6Y31_04870</name>
</gene>
<feature type="transmembrane region" description="Helical" evidence="14">
    <location>
        <begin position="176"/>
        <end position="199"/>
    </location>
</feature>
<accession>A0ABS8W595</accession>
<feature type="transmembrane region" description="Helical" evidence="14">
    <location>
        <begin position="97"/>
        <end position="117"/>
    </location>
</feature>
<evidence type="ECO:0000256" key="3">
    <source>
        <dbReference type="ARBA" id="ARBA00012292"/>
    </source>
</evidence>
<evidence type="ECO:0000256" key="11">
    <source>
        <dbReference type="ARBA" id="ARBA00040810"/>
    </source>
</evidence>
<comment type="similarity">
    <text evidence="14">Belongs to the UbiA prenyltransferase family. Protoheme IX farnesyltransferase subfamily.</text>
</comment>
<organism evidence="15 16">
    <name type="scientific">Motilimonas cestriensis</name>
    <dbReference type="NCBI Taxonomy" id="2742685"/>
    <lineage>
        <taxon>Bacteria</taxon>
        <taxon>Pseudomonadati</taxon>
        <taxon>Pseudomonadota</taxon>
        <taxon>Gammaproteobacteria</taxon>
        <taxon>Alteromonadales</taxon>
        <taxon>Alteromonadales genera incertae sedis</taxon>
        <taxon>Motilimonas</taxon>
    </lineage>
</organism>
<feature type="transmembrane region" description="Helical" evidence="14">
    <location>
        <begin position="151"/>
        <end position="170"/>
    </location>
</feature>
<proteinExistence type="inferred from homology"/>
<dbReference type="Gene3D" id="1.10.357.140">
    <property type="entry name" value="UbiA prenyltransferase"/>
    <property type="match status" value="1"/>
</dbReference>
<protein>
    <recommendedName>
        <fullName evidence="11 14">Protoheme IX farnesyltransferase</fullName>
        <ecNumber evidence="3 14">2.5.1.141</ecNumber>
    </recommendedName>
    <alternativeName>
        <fullName evidence="12 14">Heme B farnesyltransferase</fullName>
    </alternativeName>
    <alternativeName>
        <fullName evidence="10 14">Heme O synthase</fullName>
    </alternativeName>
</protein>
<evidence type="ECO:0000256" key="5">
    <source>
        <dbReference type="ARBA" id="ARBA00022679"/>
    </source>
</evidence>
<evidence type="ECO:0000256" key="9">
    <source>
        <dbReference type="ARBA" id="ARBA00023136"/>
    </source>
</evidence>
<keyword evidence="8 14" id="KW-0350">Heme biosynthesis</keyword>
<dbReference type="GO" id="GO:0008495">
    <property type="term" value="F:protoheme IX farnesyltransferase activity"/>
    <property type="evidence" value="ECO:0007669"/>
    <property type="project" value="UniProtKB-EC"/>
</dbReference>
<dbReference type="InterPro" id="IPR006369">
    <property type="entry name" value="Protohaem_IX_farnesylTrfase"/>
</dbReference>
<comment type="caution">
    <text evidence="15">The sequence shown here is derived from an EMBL/GenBank/DDBJ whole genome shotgun (WGS) entry which is preliminary data.</text>
</comment>